<protein>
    <recommendedName>
        <fullName evidence="2">peptidylprolyl isomerase</fullName>
        <ecNumber evidence="2">5.2.1.8</ecNumber>
    </recommendedName>
</protein>
<feature type="compositionally biased region" description="Basic residues" evidence="5">
    <location>
        <begin position="335"/>
        <end position="345"/>
    </location>
</feature>
<dbReference type="FunFam" id="2.40.100.10:FF:000005">
    <property type="entry name" value="Peptidyl-prolyl cis-trans isomerase G"/>
    <property type="match status" value="1"/>
</dbReference>
<dbReference type="SUPFAM" id="SSF50891">
    <property type="entry name" value="Cyclophilin-like"/>
    <property type="match status" value="1"/>
</dbReference>
<evidence type="ECO:0000256" key="3">
    <source>
        <dbReference type="ARBA" id="ARBA00023110"/>
    </source>
</evidence>
<dbReference type="Gene3D" id="2.40.100.10">
    <property type="entry name" value="Cyclophilin-like"/>
    <property type="match status" value="1"/>
</dbReference>
<evidence type="ECO:0000256" key="2">
    <source>
        <dbReference type="ARBA" id="ARBA00013194"/>
    </source>
</evidence>
<dbReference type="Pfam" id="PF00160">
    <property type="entry name" value="Pro_isomerase"/>
    <property type="match status" value="1"/>
</dbReference>
<feature type="compositionally biased region" description="Basic and acidic residues" evidence="5">
    <location>
        <begin position="834"/>
        <end position="843"/>
    </location>
</feature>
<dbReference type="Proteomes" id="UP000663855">
    <property type="component" value="Unassembled WGS sequence"/>
</dbReference>
<evidence type="ECO:0000256" key="5">
    <source>
        <dbReference type="SAM" id="MobiDB-lite"/>
    </source>
</evidence>
<feature type="compositionally biased region" description="Basic and acidic residues" evidence="5">
    <location>
        <begin position="774"/>
        <end position="801"/>
    </location>
</feature>
<feature type="compositionally biased region" description="Polar residues" evidence="5">
    <location>
        <begin position="589"/>
        <end position="598"/>
    </location>
</feature>
<reference evidence="7" key="1">
    <citation type="submission" date="2021-02" db="EMBL/GenBank/DDBJ databases">
        <authorList>
            <person name="Nowell W R."/>
        </authorList>
    </citation>
    <scope>NUCLEOTIDE SEQUENCE</scope>
</reference>
<dbReference type="AlphaFoldDB" id="A0A815UHE8"/>
<comment type="caution">
    <text evidence="7">The sequence shown here is derived from an EMBL/GenBank/DDBJ whole genome shotgun (WGS) entry which is preliminary data.</text>
</comment>
<feature type="compositionally biased region" description="Polar residues" evidence="5">
    <location>
        <begin position="680"/>
        <end position="689"/>
    </location>
</feature>
<dbReference type="EMBL" id="CAJNOV010013283">
    <property type="protein sequence ID" value="CAF1517095.1"/>
    <property type="molecule type" value="Genomic_DNA"/>
</dbReference>
<comment type="catalytic activity">
    <reaction evidence="1">
        <text>[protein]-peptidylproline (omega=180) = [protein]-peptidylproline (omega=0)</text>
        <dbReference type="Rhea" id="RHEA:16237"/>
        <dbReference type="Rhea" id="RHEA-COMP:10747"/>
        <dbReference type="Rhea" id="RHEA-COMP:10748"/>
        <dbReference type="ChEBI" id="CHEBI:83833"/>
        <dbReference type="ChEBI" id="CHEBI:83834"/>
        <dbReference type="EC" id="5.2.1.8"/>
    </reaction>
</comment>
<feature type="compositionally biased region" description="Low complexity" evidence="5">
    <location>
        <begin position="190"/>
        <end position="207"/>
    </location>
</feature>
<feature type="compositionally biased region" description="Low complexity" evidence="5">
    <location>
        <begin position="560"/>
        <end position="575"/>
    </location>
</feature>
<organism evidence="7 8">
    <name type="scientific">Rotaria magnacalcarata</name>
    <dbReference type="NCBI Taxonomy" id="392030"/>
    <lineage>
        <taxon>Eukaryota</taxon>
        <taxon>Metazoa</taxon>
        <taxon>Spiralia</taxon>
        <taxon>Gnathifera</taxon>
        <taxon>Rotifera</taxon>
        <taxon>Eurotatoria</taxon>
        <taxon>Bdelloidea</taxon>
        <taxon>Philodinida</taxon>
        <taxon>Philodinidae</taxon>
        <taxon>Rotaria</taxon>
    </lineage>
</organism>
<evidence type="ECO:0000256" key="4">
    <source>
        <dbReference type="ARBA" id="ARBA00023235"/>
    </source>
</evidence>
<dbReference type="GO" id="GO:0003755">
    <property type="term" value="F:peptidyl-prolyl cis-trans isomerase activity"/>
    <property type="evidence" value="ECO:0007669"/>
    <property type="project" value="UniProtKB-KW"/>
</dbReference>
<feature type="compositionally biased region" description="Basic residues" evidence="5">
    <location>
        <begin position="180"/>
        <end position="189"/>
    </location>
</feature>
<sequence length="862" mass="98972">MTSRLRCFFDIKIDGNDAGRIVFELYNDECPRTCENFRCLCTGEKGRGLTLYKKLYYKGCCFHRVVKNFMIQSGDFTEGNGTGGESIYGGTFNDENFQFKHDRPYLLSMANRGPNTNGSQFFITTSEASHLDGKHVVFGYVVSGQSVVDTIEHIPIDSSNNRPLKDVVITHCGQLVLVSKTHKKKKHKTSTGNESKNEQGSESSSSSLEDDKKEKNKKRKKNEKHQQKKEAKRLAKVAADQENKLDQSTNNVNKEPTEISGRDIMGLKGVIDPDEIPEIPAHKFLMRGNSNDNNNDNNNNNNEASNNRDNNYRSSKKIDSSGRPVKGRGFMRYNGKSRSRSRTPPHWRSAVEDRRRFTDGNDFRKSNANENIEFNNRRRRIDDEKLDTNKEGRHSRRHERRKDDDRHHLSESILRHKTETKSISPNKNRTTTTTKYKENDTLNSPLYHRSCSPLPETDPYKKTFFGSRHHHQSPSTTDERQQTKTAQPHQQQSSRDQASARHHRGSKISPILRSRVCSSSPMIDQDEKNESRSCPRRSATPPPSSAVDQHQTKDSRRSKTPPVSSSRVRSASPNSNQLEAKDSRPLTHLSKTPPTSASPVHLPSPKADQFQNKDSRTIHRRSKTPPDSSHNHPSSLTIVYKQDVENSQIHHQNDTNIVGSKPSSTKRRKRWENDEEFNERQSIAQATQHASLEEELRMIAQTSAVQLEPSSYFVNIPQESQISTTVSKSKWDDEEDTSSKGKAHPPEITFDIAEKVDKPPSIGKQQEKTSSSYHRREKEPSYVRNRDRHSHERNRDRHNRENYSSQTSGGRYRHRDDYNSQQGGNRRRYSPRASSRDRHRDRNDQYRGKFISLIYLVKSWSS</sequence>
<dbReference type="EC" id="5.2.1.8" evidence="2"/>
<feature type="domain" description="PPIase cyclophilin-type" evidence="6">
    <location>
        <begin position="8"/>
        <end position="174"/>
    </location>
</feature>
<evidence type="ECO:0000259" key="6">
    <source>
        <dbReference type="PROSITE" id="PS50072"/>
    </source>
</evidence>
<feature type="compositionally biased region" description="Basic and acidic residues" evidence="5">
    <location>
        <begin position="383"/>
        <end position="392"/>
    </location>
</feature>
<dbReference type="PRINTS" id="PR00153">
    <property type="entry name" value="CSAPPISMRASE"/>
</dbReference>
<evidence type="ECO:0000313" key="8">
    <source>
        <dbReference type="Proteomes" id="UP000663855"/>
    </source>
</evidence>
<dbReference type="GO" id="GO:0005739">
    <property type="term" value="C:mitochondrion"/>
    <property type="evidence" value="ECO:0007669"/>
    <property type="project" value="TreeGrafter"/>
</dbReference>
<feature type="compositionally biased region" description="Low complexity" evidence="5">
    <location>
        <begin position="483"/>
        <end position="497"/>
    </location>
</feature>
<evidence type="ECO:0000256" key="1">
    <source>
        <dbReference type="ARBA" id="ARBA00000971"/>
    </source>
</evidence>
<feature type="region of interest" description="Disordered" evidence="5">
    <location>
        <begin position="285"/>
        <end position="370"/>
    </location>
</feature>
<gene>
    <name evidence="7" type="ORF">CJN711_LOCUS28172</name>
</gene>
<feature type="compositionally biased region" description="Polar residues" evidence="5">
    <location>
        <begin position="645"/>
        <end position="663"/>
    </location>
</feature>
<feature type="compositionally biased region" description="Basic and acidic residues" evidence="5">
    <location>
        <begin position="349"/>
        <end position="367"/>
    </location>
</feature>
<feature type="region of interest" description="Disordered" evidence="5">
    <location>
        <begin position="721"/>
        <end position="843"/>
    </location>
</feature>
<feature type="region of interest" description="Disordered" evidence="5">
    <location>
        <begin position="383"/>
        <end position="689"/>
    </location>
</feature>
<keyword evidence="4" id="KW-0413">Isomerase</keyword>
<evidence type="ECO:0000313" key="7">
    <source>
        <dbReference type="EMBL" id="CAF1517095.1"/>
    </source>
</evidence>
<dbReference type="GO" id="GO:0016018">
    <property type="term" value="F:cyclosporin A binding"/>
    <property type="evidence" value="ECO:0007669"/>
    <property type="project" value="TreeGrafter"/>
</dbReference>
<feature type="compositionally biased region" description="Polar residues" evidence="5">
    <location>
        <begin position="625"/>
        <end position="637"/>
    </location>
</feature>
<dbReference type="PANTHER" id="PTHR11071">
    <property type="entry name" value="PEPTIDYL-PROLYL CIS-TRANS ISOMERASE"/>
    <property type="match status" value="1"/>
</dbReference>
<dbReference type="CDD" id="cd01926">
    <property type="entry name" value="cyclophilin_ABH_like"/>
    <property type="match status" value="1"/>
</dbReference>
<dbReference type="PANTHER" id="PTHR11071:SF565">
    <property type="entry name" value="MOCA-CYP, ISOFORM A"/>
    <property type="match status" value="1"/>
</dbReference>
<feature type="compositionally biased region" description="Basic and acidic residues" evidence="5">
    <location>
        <begin position="401"/>
        <end position="420"/>
    </location>
</feature>
<dbReference type="PROSITE" id="PS50072">
    <property type="entry name" value="CSA_PPIASE_2"/>
    <property type="match status" value="1"/>
</dbReference>
<dbReference type="InterPro" id="IPR002130">
    <property type="entry name" value="Cyclophilin-type_PPIase_dom"/>
</dbReference>
<proteinExistence type="predicted"/>
<dbReference type="InterPro" id="IPR029000">
    <property type="entry name" value="Cyclophilin-like_dom_sf"/>
</dbReference>
<feature type="compositionally biased region" description="Low complexity" evidence="5">
    <location>
        <begin position="289"/>
        <end position="309"/>
    </location>
</feature>
<accession>A0A815UHE8</accession>
<keyword evidence="3" id="KW-0697">Rotamase</keyword>
<feature type="compositionally biased region" description="Basic and acidic residues" evidence="5">
    <location>
        <begin position="224"/>
        <end position="245"/>
    </location>
</feature>
<feature type="region of interest" description="Disordered" evidence="5">
    <location>
        <begin position="180"/>
        <end position="265"/>
    </location>
</feature>
<name>A0A815UHE8_9BILA</name>
<dbReference type="GO" id="GO:0006457">
    <property type="term" value="P:protein folding"/>
    <property type="evidence" value="ECO:0007669"/>
    <property type="project" value="TreeGrafter"/>
</dbReference>